<proteinExistence type="predicted"/>
<comment type="caution">
    <text evidence="2">The sequence shown here is derived from an EMBL/GenBank/DDBJ whole genome shotgun (WGS) entry which is preliminary data.</text>
</comment>
<feature type="domain" description="Aminoglycoside phosphotransferase" evidence="1">
    <location>
        <begin position="44"/>
        <end position="270"/>
    </location>
</feature>
<gene>
    <name evidence="2" type="ORF">KVT40_009017</name>
</gene>
<dbReference type="PANTHER" id="PTHR21310">
    <property type="entry name" value="AMINOGLYCOSIDE PHOSPHOTRANSFERASE-RELATED-RELATED"/>
    <property type="match status" value="1"/>
</dbReference>
<dbReference type="EMBL" id="JAESVG020000010">
    <property type="protein sequence ID" value="KAG8624041.1"/>
    <property type="molecule type" value="Genomic_DNA"/>
</dbReference>
<dbReference type="InterPro" id="IPR051678">
    <property type="entry name" value="AGP_Transferase"/>
</dbReference>
<dbReference type="Proteomes" id="UP000809789">
    <property type="component" value="Unassembled WGS sequence"/>
</dbReference>
<evidence type="ECO:0000259" key="1">
    <source>
        <dbReference type="Pfam" id="PF01636"/>
    </source>
</evidence>
<dbReference type="Gene3D" id="3.90.1200.10">
    <property type="match status" value="1"/>
</dbReference>
<dbReference type="InterPro" id="IPR002575">
    <property type="entry name" value="Aminoglycoside_PTrfase"/>
</dbReference>
<keyword evidence="3" id="KW-1185">Reference proteome</keyword>
<organism evidence="2 3">
    <name type="scientific">Elsinoe batatas</name>
    <dbReference type="NCBI Taxonomy" id="2601811"/>
    <lineage>
        <taxon>Eukaryota</taxon>
        <taxon>Fungi</taxon>
        <taxon>Dikarya</taxon>
        <taxon>Ascomycota</taxon>
        <taxon>Pezizomycotina</taxon>
        <taxon>Dothideomycetes</taxon>
        <taxon>Dothideomycetidae</taxon>
        <taxon>Myriangiales</taxon>
        <taxon>Elsinoaceae</taxon>
        <taxon>Elsinoe</taxon>
    </lineage>
</organism>
<protein>
    <recommendedName>
        <fullName evidence="1">Aminoglycoside phosphotransferase domain-containing protein</fullName>
    </recommendedName>
</protein>
<dbReference type="AlphaFoldDB" id="A0A8K0KU68"/>
<dbReference type="SUPFAM" id="SSF56112">
    <property type="entry name" value="Protein kinase-like (PK-like)"/>
    <property type="match status" value="1"/>
</dbReference>
<accession>A0A8K0KU68</accession>
<sequence>MPALLDLVVELSGQEASLDSTADLAGGFMGGMNLHVPVKLSSGSRWLVRIPRRIFSAFPDHTTDAIIMSEVATMKWLSGNTSIPVPKVYSYGLSSSERNGIGVPYMLIEEMPGKPFMALDPSDGERQKVYEQVARMMGELKERPFRKHGSLTLDERGEVEVGPIVGERTGTLHPHGPFMRSEEGYMAWVEQCLDLIADQQLHVGFSVDAYLVYDFLRERLQHESREAHMEATPGDGRFYLKHTDDKGDHIFVNPDTFEVTGLIDWTFARTVPFEEAFSPSLCTADMDAMYGGRLGLSVEDRKYGRILQATCGSEVGDLYRDQLRGDRSRRLIFGLATGVDVAWDEAKEIAVALLGVFGEPSDGDESWNTWRERRRVRCIKTDIRFRMLVESVANSM</sequence>
<dbReference type="InterPro" id="IPR011009">
    <property type="entry name" value="Kinase-like_dom_sf"/>
</dbReference>
<dbReference type="OrthoDB" id="5327538at2759"/>
<evidence type="ECO:0000313" key="2">
    <source>
        <dbReference type="EMBL" id="KAG8624041.1"/>
    </source>
</evidence>
<dbReference type="PANTHER" id="PTHR21310:SF15">
    <property type="entry name" value="AMINOGLYCOSIDE PHOSPHOTRANSFERASE DOMAIN-CONTAINING PROTEIN"/>
    <property type="match status" value="1"/>
</dbReference>
<reference evidence="2" key="1">
    <citation type="submission" date="2021-07" db="EMBL/GenBank/DDBJ databases">
        <title>Elsinoe batatas strain:CRI-CJ2 Genome sequencing and assembly.</title>
        <authorList>
            <person name="Huang L."/>
        </authorList>
    </citation>
    <scope>NUCLEOTIDE SEQUENCE</scope>
    <source>
        <strain evidence="2">CRI-CJ2</strain>
    </source>
</reference>
<name>A0A8K0KU68_9PEZI</name>
<dbReference type="Pfam" id="PF01636">
    <property type="entry name" value="APH"/>
    <property type="match status" value="1"/>
</dbReference>
<evidence type="ECO:0000313" key="3">
    <source>
        <dbReference type="Proteomes" id="UP000809789"/>
    </source>
</evidence>